<dbReference type="SUPFAM" id="SSF52402">
    <property type="entry name" value="Adenine nucleotide alpha hydrolases-like"/>
    <property type="match status" value="1"/>
</dbReference>
<dbReference type="InterPro" id="IPR014729">
    <property type="entry name" value="Rossmann-like_a/b/a_fold"/>
</dbReference>
<dbReference type="Pfam" id="PF00582">
    <property type="entry name" value="Usp"/>
    <property type="match status" value="1"/>
</dbReference>
<reference evidence="4 5" key="1">
    <citation type="submission" date="2021-01" db="EMBL/GenBank/DDBJ databases">
        <title>Sequencing the genomes of 1000 actinobacteria strains.</title>
        <authorList>
            <person name="Klenk H.-P."/>
        </authorList>
    </citation>
    <scope>NUCLEOTIDE SEQUENCE [LARGE SCALE GENOMIC DNA]</scope>
    <source>
        <strain evidence="4 5">DSM 100204</strain>
    </source>
</reference>
<evidence type="ECO:0000259" key="3">
    <source>
        <dbReference type="Pfam" id="PF00582"/>
    </source>
</evidence>
<gene>
    <name evidence="4" type="ORF">JOD64_004188</name>
</gene>
<dbReference type="Proteomes" id="UP000764837">
    <property type="component" value="Unassembled WGS sequence"/>
</dbReference>
<accession>A0ABS2LXR2</accession>
<dbReference type="PANTHER" id="PTHR46268:SF6">
    <property type="entry name" value="UNIVERSAL STRESS PROTEIN UP12"/>
    <property type="match status" value="1"/>
</dbReference>
<keyword evidence="5" id="KW-1185">Reference proteome</keyword>
<dbReference type="PRINTS" id="PR01438">
    <property type="entry name" value="UNVRSLSTRESS"/>
</dbReference>
<organism evidence="4 5">
    <name type="scientific">Micromonospora luteifusca</name>
    <dbReference type="NCBI Taxonomy" id="709860"/>
    <lineage>
        <taxon>Bacteria</taxon>
        <taxon>Bacillati</taxon>
        <taxon>Actinomycetota</taxon>
        <taxon>Actinomycetes</taxon>
        <taxon>Micromonosporales</taxon>
        <taxon>Micromonosporaceae</taxon>
        <taxon>Micromonospora</taxon>
    </lineage>
</organism>
<dbReference type="RefSeq" id="WP_239559603.1">
    <property type="nucleotide sequence ID" value="NZ_JAFBBP010000001.1"/>
</dbReference>
<feature type="region of interest" description="Disordered" evidence="2">
    <location>
        <begin position="1"/>
        <end position="26"/>
    </location>
</feature>
<dbReference type="EMBL" id="JAFBBP010000001">
    <property type="protein sequence ID" value="MBM7492966.1"/>
    <property type="molecule type" value="Genomic_DNA"/>
</dbReference>
<feature type="domain" description="UspA" evidence="3">
    <location>
        <begin position="28"/>
        <end position="164"/>
    </location>
</feature>
<evidence type="ECO:0000313" key="4">
    <source>
        <dbReference type="EMBL" id="MBM7492966.1"/>
    </source>
</evidence>
<evidence type="ECO:0000256" key="1">
    <source>
        <dbReference type="ARBA" id="ARBA00008791"/>
    </source>
</evidence>
<proteinExistence type="inferred from homology"/>
<comment type="caution">
    <text evidence="4">The sequence shown here is derived from an EMBL/GenBank/DDBJ whole genome shotgun (WGS) entry which is preliminary data.</text>
</comment>
<feature type="compositionally biased region" description="Basic and acidic residues" evidence="2">
    <location>
        <begin position="1"/>
        <end position="13"/>
    </location>
</feature>
<name>A0ABS2LXR2_9ACTN</name>
<dbReference type="CDD" id="cd00293">
    <property type="entry name" value="USP-like"/>
    <property type="match status" value="1"/>
</dbReference>
<protein>
    <submittedName>
        <fullName evidence="4">Nucleotide-binding universal stress UspA family protein</fullName>
    </submittedName>
</protein>
<dbReference type="InterPro" id="IPR006016">
    <property type="entry name" value="UspA"/>
</dbReference>
<sequence length="164" mass="17489">MSVGAPDREEYGPRTRPLPFERGTDGPRVIMVGVDGTRTSERAGSYAAGLARRQGAALVVVFVSSASGLTAMLPGMDAGAVQRTHDEVANELRRECRRGAEQWGIPVTFLFRRGDAYGELCAAADEVQADMVVVGTSEQAGHRLVGSVATRLVRTGHWPVVVVP</sequence>
<evidence type="ECO:0000256" key="2">
    <source>
        <dbReference type="SAM" id="MobiDB-lite"/>
    </source>
</evidence>
<dbReference type="Gene3D" id="3.40.50.620">
    <property type="entry name" value="HUPs"/>
    <property type="match status" value="1"/>
</dbReference>
<dbReference type="InterPro" id="IPR006015">
    <property type="entry name" value="Universal_stress_UspA"/>
</dbReference>
<comment type="similarity">
    <text evidence="1">Belongs to the universal stress protein A family.</text>
</comment>
<evidence type="ECO:0000313" key="5">
    <source>
        <dbReference type="Proteomes" id="UP000764837"/>
    </source>
</evidence>
<dbReference type="PANTHER" id="PTHR46268">
    <property type="entry name" value="STRESS RESPONSE PROTEIN NHAX"/>
    <property type="match status" value="1"/>
</dbReference>